<feature type="domain" description="Response regulatory" evidence="7">
    <location>
        <begin position="15"/>
        <end position="129"/>
    </location>
</feature>
<evidence type="ECO:0000256" key="6">
    <source>
        <dbReference type="PROSITE-ProRule" id="PRU01091"/>
    </source>
</evidence>
<keyword evidence="4" id="KW-0804">Transcription</keyword>
<sequence length="251" mass="27828">MTSQPTTGNGGTSPLVLVADDEPDVLGAVVPFLERSGFRVIAASDGMLALDEIRRHRPDACVLDVLMPGADGREVLRTLRREENWVPVVLLTQVGEAVERAMALEEGADDYLNKPFDPHELVARVRAVLRRTRNDGPPLATATMLLSTFGLRLDRVGRRAWLGERELVITPKGFTLLEYLMVHQGELVERARLLEVLWGFDDVVGTRAVDSRVAELRRVLGEDASEPRWIATVPGRGYRFVAEVRGADAQR</sequence>
<dbReference type="CDD" id="cd00383">
    <property type="entry name" value="trans_reg_C"/>
    <property type="match status" value="1"/>
</dbReference>
<dbReference type="SUPFAM" id="SSF52172">
    <property type="entry name" value="CheY-like"/>
    <property type="match status" value="1"/>
</dbReference>
<dbReference type="Pfam" id="PF00072">
    <property type="entry name" value="Response_reg"/>
    <property type="match status" value="1"/>
</dbReference>
<evidence type="ECO:0000256" key="1">
    <source>
        <dbReference type="ARBA" id="ARBA00022553"/>
    </source>
</evidence>
<feature type="domain" description="OmpR/PhoB-type" evidence="8">
    <location>
        <begin position="143"/>
        <end position="242"/>
    </location>
</feature>
<evidence type="ECO:0000256" key="3">
    <source>
        <dbReference type="ARBA" id="ARBA00023125"/>
    </source>
</evidence>
<keyword evidence="10" id="KW-1185">Reference proteome</keyword>
<dbReference type="InterPro" id="IPR001867">
    <property type="entry name" value="OmpR/PhoB-type_DNA-bd"/>
</dbReference>
<dbReference type="SMART" id="SM00862">
    <property type="entry name" value="Trans_reg_C"/>
    <property type="match status" value="1"/>
</dbReference>
<dbReference type="InterPro" id="IPR039420">
    <property type="entry name" value="WalR-like"/>
</dbReference>
<dbReference type="PROSITE" id="PS51755">
    <property type="entry name" value="OMPR_PHOB"/>
    <property type="match status" value="1"/>
</dbReference>
<dbReference type="InterPro" id="IPR036388">
    <property type="entry name" value="WH-like_DNA-bd_sf"/>
</dbReference>
<dbReference type="RefSeq" id="WP_291795925.1">
    <property type="nucleotide sequence ID" value="NZ_BAAAPZ010000006.1"/>
</dbReference>
<dbReference type="EMBL" id="BAAAPZ010000006">
    <property type="protein sequence ID" value="GAA2096222.1"/>
    <property type="molecule type" value="Genomic_DNA"/>
</dbReference>
<evidence type="ECO:0000259" key="7">
    <source>
        <dbReference type="PROSITE" id="PS50110"/>
    </source>
</evidence>
<dbReference type="SMART" id="SM00448">
    <property type="entry name" value="REC"/>
    <property type="match status" value="1"/>
</dbReference>
<dbReference type="InterPro" id="IPR001789">
    <property type="entry name" value="Sig_transdc_resp-reg_receiver"/>
</dbReference>
<dbReference type="PROSITE" id="PS50110">
    <property type="entry name" value="RESPONSE_REGULATORY"/>
    <property type="match status" value="1"/>
</dbReference>
<accession>A0ABN2WQS3</accession>
<keyword evidence="2" id="KW-0805">Transcription regulation</keyword>
<dbReference type="Gene3D" id="1.10.10.10">
    <property type="entry name" value="Winged helix-like DNA-binding domain superfamily/Winged helix DNA-binding domain"/>
    <property type="match status" value="1"/>
</dbReference>
<name>A0ABN2WQS3_9MICO</name>
<evidence type="ECO:0000313" key="10">
    <source>
        <dbReference type="Proteomes" id="UP001500984"/>
    </source>
</evidence>
<protein>
    <submittedName>
        <fullName evidence="9">Response regulator transcription factor</fullName>
    </submittedName>
</protein>
<dbReference type="PANTHER" id="PTHR48111:SF4">
    <property type="entry name" value="DNA-BINDING DUAL TRANSCRIPTIONAL REGULATOR OMPR"/>
    <property type="match status" value="1"/>
</dbReference>
<organism evidence="9 10">
    <name type="scientific">Brevibacterium salitolerans</name>
    <dbReference type="NCBI Taxonomy" id="1403566"/>
    <lineage>
        <taxon>Bacteria</taxon>
        <taxon>Bacillati</taxon>
        <taxon>Actinomycetota</taxon>
        <taxon>Actinomycetes</taxon>
        <taxon>Micrococcales</taxon>
        <taxon>Brevibacteriaceae</taxon>
        <taxon>Brevibacterium</taxon>
    </lineage>
</organism>
<feature type="DNA-binding region" description="OmpR/PhoB-type" evidence="6">
    <location>
        <begin position="143"/>
        <end position="242"/>
    </location>
</feature>
<gene>
    <name evidence="9" type="ORF">GCM10009823_16210</name>
</gene>
<comment type="caution">
    <text evidence="9">The sequence shown here is derived from an EMBL/GenBank/DDBJ whole genome shotgun (WGS) entry which is preliminary data.</text>
</comment>
<dbReference type="Proteomes" id="UP001500984">
    <property type="component" value="Unassembled WGS sequence"/>
</dbReference>
<dbReference type="Gene3D" id="3.40.50.2300">
    <property type="match status" value="1"/>
</dbReference>
<feature type="modified residue" description="4-aspartylphosphate" evidence="5">
    <location>
        <position position="64"/>
    </location>
</feature>
<evidence type="ECO:0000259" key="8">
    <source>
        <dbReference type="PROSITE" id="PS51755"/>
    </source>
</evidence>
<dbReference type="InterPro" id="IPR011006">
    <property type="entry name" value="CheY-like_superfamily"/>
</dbReference>
<dbReference type="PANTHER" id="PTHR48111">
    <property type="entry name" value="REGULATOR OF RPOS"/>
    <property type="match status" value="1"/>
</dbReference>
<evidence type="ECO:0000256" key="5">
    <source>
        <dbReference type="PROSITE-ProRule" id="PRU00169"/>
    </source>
</evidence>
<dbReference type="InterPro" id="IPR016032">
    <property type="entry name" value="Sig_transdc_resp-reg_C-effctor"/>
</dbReference>
<keyword evidence="3 6" id="KW-0238">DNA-binding</keyword>
<dbReference type="Pfam" id="PF00486">
    <property type="entry name" value="Trans_reg_C"/>
    <property type="match status" value="1"/>
</dbReference>
<proteinExistence type="predicted"/>
<reference evidence="9 10" key="1">
    <citation type="journal article" date="2019" name="Int. J. Syst. Evol. Microbiol.">
        <title>The Global Catalogue of Microorganisms (GCM) 10K type strain sequencing project: providing services to taxonomists for standard genome sequencing and annotation.</title>
        <authorList>
            <consortium name="The Broad Institute Genomics Platform"/>
            <consortium name="The Broad Institute Genome Sequencing Center for Infectious Disease"/>
            <person name="Wu L."/>
            <person name="Ma J."/>
        </authorList>
    </citation>
    <scope>NUCLEOTIDE SEQUENCE [LARGE SCALE GENOMIC DNA]</scope>
    <source>
        <strain evidence="9 10">JCM 15900</strain>
    </source>
</reference>
<dbReference type="SUPFAM" id="SSF46894">
    <property type="entry name" value="C-terminal effector domain of the bipartite response regulators"/>
    <property type="match status" value="1"/>
</dbReference>
<evidence type="ECO:0000313" key="9">
    <source>
        <dbReference type="EMBL" id="GAA2096222.1"/>
    </source>
</evidence>
<evidence type="ECO:0000256" key="4">
    <source>
        <dbReference type="ARBA" id="ARBA00023163"/>
    </source>
</evidence>
<keyword evidence="1 5" id="KW-0597">Phosphoprotein</keyword>
<evidence type="ECO:0000256" key="2">
    <source>
        <dbReference type="ARBA" id="ARBA00023015"/>
    </source>
</evidence>